<reference evidence="1" key="1">
    <citation type="journal article" date="2019" name="Sci. Rep.">
        <title>Draft genome of Tanacetum cinerariifolium, the natural source of mosquito coil.</title>
        <authorList>
            <person name="Yamashiro T."/>
            <person name="Shiraishi A."/>
            <person name="Satake H."/>
            <person name="Nakayama K."/>
        </authorList>
    </citation>
    <scope>NUCLEOTIDE SEQUENCE</scope>
</reference>
<dbReference type="EMBL" id="BKCJ011111027">
    <property type="protein sequence ID" value="GFC87587.1"/>
    <property type="molecule type" value="Genomic_DNA"/>
</dbReference>
<evidence type="ECO:0000313" key="2">
    <source>
        <dbReference type="EMBL" id="GFC87587.1"/>
    </source>
</evidence>
<feature type="non-terminal residue" evidence="1">
    <location>
        <position position="1"/>
    </location>
</feature>
<comment type="caution">
    <text evidence="1">The sequence shown here is derived from an EMBL/GenBank/DDBJ whole genome shotgun (WGS) entry which is preliminary data.</text>
</comment>
<dbReference type="AlphaFoldDB" id="A0A699RWZ7"/>
<name>A0A699RWZ7_TANCI</name>
<organism evidence="1">
    <name type="scientific">Tanacetum cinerariifolium</name>
    <name type="common">Dalmatian daisy</name>
    <name type="synonym">Chrysanthemum cinerariifolium</name>
    <dbReference type="NCBI Taxonomy" id="118510"/>
    <lineage>
        <taxon>Eukaryota</taxon>
        <taxon>Viridiplantae</taxon>
        <taxon>Streptophyta</taxon>
        <taxon>Embryophyta</taxon>
        <taxon>Tracheophyta</taxon>
        <taxon>Spermatophyta</taxon>
        <taxon>Magnoliopsida</taxon>
        <taxon>eudicotyledons</taxon>
        <taxon>Gunneridae</taxon>
        <taxon>Pentapetalae</taxon>
        <taxon>asterids</taxon>
        <taxon>campanulids</taxon>
        <taxon>Asterales</taxon>
        <taxon>Asteraceae</taxon>
        <taxon>Asteroideae</taxon>
        <taxon>Anthemideae</taxon>
        <taxon>Anthemidinae</taxon>
        <taxon>Tanacetum</taxon>
    </lineage>
</organism>
<proteinExistence type="predicted"/>
<sequence>VSIGEANPGNSAPSDFVPQQHVLEPVGALEDLPFVATLLDTNGCFKEVDCFLCLGRALRFVPWGTISAMEKGLGALKTTCLSAAHIANIWSVKGGSLGWLGFSA</sequence>
<accession>A0A699RWZ7</accession>
<dbReference type="EMBL" id="BKCJ011110311">
    <property type="protein sequence ID" value="GFC87454.1"/>
    <property type="molecule type" value="Genomic_DNA"/>
</dbReference>
<protein>
    <submittedName>
        <fullName evidence="1">Uncharacterized protein</fullName>
    </submittedName>
</protein>
<evidence type="ECO:0000313" key="1">
    <source>
        <dbReference type="EMBL" id="GFC87454.1"/>
    </source>
</evidence>
<gene>
    <name evidence="1" type="ORF">Tci_859424</name>
    <name evidence="2" type="ORF">Tci_859557</name>
</gene>